<evidence type="ECO:0000313" key="2">
    <source>
        <dbReference type="EMBL" id="SFF44504.1"/>
    </source>
</evidence>
<dbReference type="InterPro" id="IPR007047">
    <property type="entry name" value="Flp_Fap"/>
</dbReference>
<protein>
    <submittedName>
        <fullName evidence="2">Flp/Fap pilin component</fullName>
    </submittedName>
</protein>
<sequence length="44" mass="4714">MLLNLSAILCSVEATAIEYALIAALISVAVILAFRLLGQQIRIN</sequence>
<organism evidence="2 3">
    <name type="scientific">Thermoflexibacter ruber</name>
    <dbReference type="NCBI Taxonomy" id="1003"/>
    <lineage>
        <taxon>Bacteria</taxon>
        <taxon>Pseudomonadati</taxon>
        <taxon>Bacteroidota</taxon>
        <taxon>Cytophagia</taxon>
        <taxon>Cytophagales</taxon>
        <taxon>Thermoflexibacteraceae</taxon>
        <taxon>Thermoflexibacter</taxon>
    </lineage>
</organism>
<dbReference type="RefSeq" id="WP_091548678.1">
    <property type="nucleotide sequence ID" value="NZ_FONY01000035.1"/>
</dbReference>
<accession>A0A1I2IQG8</accession>
<evidence type="ECO:0000313" key="3">
    <source>
        <dbReference type="Proteomes" id="UP000199513"/>
    </source>
</evidence>
<dbReference type="AlphaFoldDB" id="A0A1I2IQG8"/>
<dbReference type="EMBL" id="FONY01000035">
    <property type="protein sequence ID" value="SFF44504.1"/>
    <property type="molecule type" value="Genomic_DNA"/>
</dbReference>
<keyword evidence="1" id="KW-1133">Transmembrane helix</keyword>
<evidence type="ECO:0000256" key="1">
    <source>
        <dbReference type="SAM" id="Phobius"/>
    </source>
</evidence>
<reference evidence="2 3" key="1">
    <citation type="submission" date="2016-10" db="EMBL/GenBank/DDBJ databases">
        <authorList>
            <person name="de Groot N.N."/>
        </authorList>
    </citation>
    <scope>NUCLEOTIDE SEQUENCE [LARGE SCALE GENOMIC DNA]</scope>
    <source>
        <strain>GEY</strain>
        <strain evidence="3">DSM 9560</strain>
    </source>
</reference>
<dbReference type="Proteomes" id="UP000199513">
    <property type="component" value="Unassembled WGS sequence"/>
</dbReference>
<keyword evidence="1" id="KW-0472">Membrane</keyword>
<keyword evidence="3" id="KW-1185">Reference proteome</keyword>
<gene>
    <name evidence="2" type="ORF">SAMN04488541_10358</name>
</gene>
<keyword evidence="1" id="KW-0812">Transmembrane</keyword>
<name>A0A1I2IQG8_9BACT</name>
<proteinExistence type="predicted"/>
<dbReference type="Pfam" id="PF04964">
    <property type="entry name" value="Flp_Fap"/>
    <property type="match status" value="1"/>
</dbReference>
<feature type="transmembrane region" description="Helical" evidence="1">
    <location>
        <begin position="20"/>
        <end position="38"/>
    </location>
</feature>